<keyword evidence="3 6" id="KW-0812">Transmembrane</keyword>
<organism evidence="8 9">
    <name type="scientific">Pseudarthrobacter scleromae</name>
    <dbReference type="NCBI Taxonomy" id="158897"/>
    <lineage>
        <taxon>Bacteria</taxon>
        <taxon>Bacillati</taxon>
        <taxon>Actinomycetota</taxon>
        <taxon>Actinomycetes</taxon>
        <taxon>Micrococcales</taxon>
        <taxon>Micrococcaceae</taxon>
        <taxon>Pseudarthrobacter</taxon>
    </lineage>
</organism>
<feature type="transmembrane region" description="Helical" evidence="6">
    <location>
        <begin position="114"/>
        <end position="134"/>
    </location>
</feature>
<evidence type="ECO:0000259" key="7">
    <source>
        <dbReference type="PROSITE" id="PS50850"/>
    </source>
</evidence>
<evidence type="ECO:0000256" key="2">
    <source>
        <dbReference type="ARBA" id="ARBA00022475"/>
    </source>
</evidence>
<feature type="transmembrane region" description="Helical" evidence="6">
    <location>
        <begin position="71"/>
        <end position="93"/>
    </location>
</feature>
<reference evidence="9" key="1">
    <citation type="journal article" date="2019" name="Int. J. Syst. Evol. Microbiol.">
        <title>The Global Catalogue of Microorganisms (GCM) 10K type strain sequencing project: providing services to taxonomists for standard genome sequencing and annotation.</title>
        <authorList>
            <consortium name="The Broad Institute Genomics Platform"/>
            <consortium name="The Broad Institute Genome Sequencing Center for Infectious Disease"/>
            <person name="Wu L."/>
            <person name="Ma J."/>
        </authorList>
    </citation>
    <scope>NUCLEOTIDE SEQUENCE [LARGE SCALE GENOMIC DNA]</scope>
    <source>
        <strain evidence="9">CGMCC 1.3601</strain>
    </source>
</reference>
<evidence type="ECO:0000256" key="4">
    <source>
        <dbReference type="ARBA" id="ARBA00022989"/>
    </source>
</evidence>
<evidence type="ECO:0000313" key="8">
    <source>
        <dbReference type="EMBL" id="GGI76651.1"/>
    </source>
</evidence>
<feature type="transmembrane region" description="Helical" evidence="6">
    <location>
        <begin position="48"/>
        <end position="65"/>
    </location>
</feature>
<keyword evidence="9" id="KW-1185">Reference proteome</keyword>
<dbReference type="Gene3D" id="1.20.1250.20">
    <property type="entry name" value="MFS general substrate transporter like domains"/>
    <property type="match status" value="2"/>
</dbReference>
<keyword evidence="4 6" id="KW-1133">Transmembrane helix</keyword>
<accession>A0ABQ2CBZ9</accession>
<protein>
    <recommendedName>
        <fullName evidence="7">Major facilitator superfamily (MFS) profile domain-containing protein</fullName>
    </recommendedName>
</protein>
<dbReference type="InterPro" id="IPR050189">
    <property type="entry name" value="MFS_Efflux_Transporters"/>
</dbReference>
<feature type="transmembrane region" description="Helical" evidence="6">
    <location>
        <begin position="191"/>
        <end position="213"/>
    </location>
</feature>
<feature type="transmembrane region" description="Helical" evidence="6">
    <location>
        <begin position="343"/>
        <end position="363"/>
    </location>
</feature>
<feature type="transmembrane region" description="Helical" evidence="6">
    <location>
        <begin position="140"/>
        <end position="158"/>
    </location>
</feature>
<sequence>MSKVAQPLYFEQVNALVAFGIGYAVMAVVGGFSFAWGAFADRFGGLNAVRLGTLLYAIGIAGRLFTDVIPVVIFSGVAGAGASLVLVAIRPWVRSTASDEEIPKIVGARNLGNQTGLLLGTVGAASIFALSATQGDGAKTALLIAPALVAAAFVWVMLAPNSQARSLPNSVPEEADEAADRRRYKALAVKLAVIGLLSGFYVSLVAPYLPLILTNGGATAAQAALIMALMSVAQICATWIFSRYSTSSRPFALFAVSEVLTGVITLAAALALGLGAPWIAVIFIARAAFVSLAIASEETIQYAIIPAQATGFVFGISQTAFLVGDTLGGVLGAPLWLNAGPEGLLFTAGAVTLFNAVLLPALLRSVRSESTVKAA</sequence>
<name>A0ABQ2CBZ9_9MICC</name>
<evidence type="ECO:0000256" key="3">
    <source>
        <dbReference type="ARBA" id="ARBA00022692"/>
    </source>
</evidence>
<feature type="domain" description="Major facilitator superfamily (MFS) profile" evidence="7">
    <location>
        <begin position="187"/>
        <end position="375"/>
    </location>
</feature>
<evidence type="ECO:0000256" key="1">
    <source>
        <dbReference type="ARBA" id="ARBA00004651"/>
    </source>
</evidence>
<dbReference type="Proteomes" id="UP000658754">
    <property type="component" value="Unassembled WGS sequence"/>
</dbReference>
<comment type="caution">
    <text evidence="8">The sequence shown here is derived from an EMBL/GenBank/DDBJ whole genome shotgun (WGS) entry which is preliminary data.</text>
</comment>
<evidence type="ECO:0000256" key="5">
    <source>
        <dbReference type="ARBA" id="ARBA00023136"/>
    </source>
</evidence>
<dbReference type="Pfam" id="PF07690">
    <property type="entry name" value="MFS_1"/>
    <property type="match status" value="1"/>
</dbReference>
<dbReference type="PANTHER" id="PTHR43124:SF3">
    <property type="entry name" value="CHLORAMPHENICOL EFFLUX PUMP RV0191"/>
    <property type="match status" value="1"/>
</dbReference>
<feature type="transmembrane region" description="Helical" evidence="6">
    <location>
        <begin position="219"/>
        <end position="241"/>
    </location>
</feature>
<feature type="transmembrane region" description="Helical" evidence="6">
    <location>
        <begin position="15"/>
        <end position="36"/>
    </location>
</feature>
<dbReference type="PANTHER" id="PTHR43124">
    <property type="entry name" value="PURINE EFFLUX PUMP PBUE"/>
    <property type="match status" value="1"/>
</dbReference>
<evidence type="ECO:0000313" key="9">
    <source>
        <dbReference type="Proteomes" id="UP000658754"/>
    </source>
</evidence>
<dbReference type="InterPro" id="IPR020846">
    <property type="entry name" value="MFS_dom"/>
</dbReference>
<gene>
    <name evidence="8" type="ORF">GCM10007175_12130</name>
</gene>
<evidence type="ECO:0000256" key="6">
    <source>
        <dbReference type="SAM" id="Phobius"/>
    </source>
</evidence>
<feature type="transmembrane region" description="Helical" evidence="6">
    <location>
        <begin position="278"/>
        <end position="295"/>
    </location>
</feature>
<feature type="transmembrane region" description="Helical" evidence="6">
    <location>
        <begin position="302"/>
        <end position="323"/>
    </location>
</feature>
<dbReference type="SUPFAM" id="SSF103473">
    <property type="entry name" value="MFS general substrate transporter"/>
    <property type="match status" value="1"/>
</dbReference>
<dbReference type="PROSITE" id="PS50850">
    <property type="entry name" value="MFS"/>
    <property type="match status" value="1"/>
</dbReference>
<proteinExistence type="predicted"/>
<dbReference type="InterPro" id="IPR011701">
    <property type="entry name" value="MFS"/>
</dbReference>
<keyword evidence="5 6" id="KW-0472">Membrane</keyword>
<dbReference type="InterPro" id="IPR036259">
    <property type="entry name" value="MFS_trans_sf"/>
</dbReference>
<keyword evidence="2" id="KW-1003">Cell membrane</keyword>
<feature type="transmembrane region" description="Helical" evidence="6">
    <location>
        <begin position="253"/>
        <end position="272"/>
    </location>
</feature>
<dbReference type="EMBL" id="BMKV01000002">
    <property type="protein sequence ID" value="GGI76651.1"/>
    <property type="molecule type" value="Genomic_DNA"/>
</dbReference>
<comment type="subcellular location">
    <subcellularLocation>
        <location evidence="1">Cell membrane</location>
        <topology evidence="1">Multi-pass membrane protein</topology>
    </subcellularLocation>
</comment>